<dbReference type="Gene3D" id="1.10.287.950">
    <property type="entry name" value="Methyl-accepting chemotaxis protein"/>
    <property type="match status" value="1"/>
</dbReference>
<evidence type="ECO:0000256" key="1">
    <source>
        <dbReference type="SAM" id="Phobius"/>
    </source>
</evidence>
<evidence type="ECO:0000313" key="4">
    <source>
        <dbReference type="Proteomes" id="UP001626536"/>
    </source>
</evidence>
<evidence type="ECO:0000259" key="2">
    <source>
        <dbReference type="Pfam" id="PF02470"/>
    </source>
</evidence>
<organism evidence="3 4">
    <name type="scientific">Methylocapsa polymorpha</name>
    <dbReference type="NCBI Taxonomy" id="3080828"/>
    <lineage>
        <taxon>Bacteria</taxon>
        <taxon>Pseudomonadati</taxon>
        <taxon>Pseudomonadota</taxon>
        <taxon>Alphaproteobacteria</taxon>
        <taxon>Hyphomicrobiales</taxon>
        <taxon>Beijerinckiaceae</taxon>
        <taxon>Methylocapsa</taxon>
    </lineage>
</organism>
<proteinExistence type="predicted"/>
<keyword evidence="1" id="KW-1133">Transmembrane helix</keyword>
<protein>
    <submittedName>
        <fullName evidence="3">MlaD family protein</fullName>
    </submittedName>
</protein>
<feature type="transmembrane region" description="Helical" evidence="1">
    <location>
        <begin position="7"/>
        <end position="29"/>
    </location>
</feature>
<reference evidence="3 4" key="1">
    <citation type="submission" date="2023-10" db="EMBL/GenBank/DDBJ databases">
        <title>Novel methanotroph of the genus Methylocapsa from a subarctic wetland.</title>
        <authorList>
            <person name="Belova S.E."/>
            <person name="Oshkin I.Y."/>
            <person name="Miroshnikov K."/>
            <person name="Dedysh S.N."/>
        </authorList>
    </citation>
    <scope>NUCLEOTIDE SEQUENCE [LARGE SCALE GENOMIC DNA]</scope>
    <source>
        <strain evidence="3 4">RX1</strain>
    </source>
</reference>
<dbReference type="InterPro" id="IPR003399">
    <property type="entry name" value="Mce/MlaD"/>
</dbReference>
<accession>A0ABZ0HLD9</accession>
<keyword evidence="4" id="KW-1185">Reference proteome</keyword>
<name>A0ABZ0HLD9_9HYPH</name>
<dbReference type="SUPFAM" id="SSF58104">
    <property type="entry name" value="Methyl-accepting chemotaxis protein (MCP) signaling domain"/>
    <property type="match status" value="1"/>
</dbReference>
<dbReference type="Pfam" id="PF02470">
    <property type="entry name" value="MlaD"/>
    <property type="match status" value="1"/>
</dbReference>
<dbReference type="RefSeq" id="WP_407337529.1">
    <property type="nucleotide sequence ID" value="NZ_CP136862.1"/>
</dbReference>
<dbReference type="PANTHER" id="PTHR36698:SF2">
    <property type="entry name" value="MCE_MLAD DOMAIN-CONTAINING PROTEIN"/>
    <property type="match status" value="1"/>
</dbReference>
<dbReference type="Proteomes" id="UP001626536">
    <property type="component" value="Chromosome"/>
</dbReference>
<keyword evidence="1" id="KW-0472">Membrane</keyword>
<gene>
    <name evidence="3" type="ORF">RZS28_09505</name>
</gene>
<evidence type="ECO:0000313" key="3">
    <source>
        <dbReference type="EMBL" id="WOJ88092.1"/>
    </source>
</evidence>
<keyword evidence="1" id="KW-0812">Transmembrane</keyword>
<dbReference type="PANTHER" id="PTHR36698">
    <property type="entry name" value="BLL5892 PROTEIN"/>
    <property type="match status" value="1"/>
</dbReference>
<feature type="domain" description="Mce/MlaD" evidence="2">
    <location>
        <begin position="40"/>
        <end position="116"/>
    </location>
</feature>
<dbReference type="EMBL" id="CP136862">
    <property type="protein sequence ID" value="WOJ88092.1"/>
    <property type="molecule type" value="Genomic_DNA"/>
</dbReference>
<sequence length="358" mass="37400">METRANYALIGIFTLAVIASAFGFVFWFAGGDTTNGRRTYKVVFAGSVSGLLRGAPVLFNGVRVGDVTKIDLAPQDPGHVSALVDVDARVPVRTDTKARLESTGLTGVASVALIGGAEQSPPLPAGPGGGPGVIVAEDQAGFQQLLESARRISVQTSDLLDKTNRLMDDSASAIAASVKNVEKFSDALASNADGIKDFMGAMADVGKTIKPLTGKLETLATDVDAVVKAINPNEVKTIVSDVASISAKLNAAADKVDGVLTNLNGFLATGDSKGAFGEIAAAAKSIRKVADDFDGRLKEIAANVNRFTGTGLRQYEALAVDGRKTLEEINQAIRSIESNPQQFIFGKKTQIPEYTGSR</sequence>